<dbReference type="OrthoDB" id="9814483at2"/>
<dbReference type="Proteomes" id="UP000307541">
    <property type="component" value="Unassembled WGS sequence"/>
</dbReference>
<reference evidence="3 4" key="1">
    <citation type="submission" date="2018-10" db="EMBL/GenBank/DDBJ databases">
        <title>Pseudomonas leptonychotis sp. nov., isolated from Weddell seals in Antarctica.</title>
        <authorList>
            <person name="Novakova D."/>
            <person name="Svec P."/>
            <person name="Kralova S."/>
            <person name="Kristofova L."/>
            <person name="Zeman M."/>
            <person name="Pantucek R."/>
            <person name="Maslanova I."/>
            <person name="Sedlacek I."/>
        </authorList>
    </citation>
    <scope>NUCLEOTIDE SEQUENCE [LARGE SCALE GENOMIC DNA]</scope>
    <source>
        <strain evidence="3 4">CCM 8849</strain>
    </source>
</reference>
<organism evidence="3 4">
    <name type="scientific">Pseudomonas leptonychotis</name>
    <dbReference type="NCBI Taxonomy" id="2448482"/>
    <lineage>
        <taxon>Bacteria</taxon>
        <taxon>Pseudomonadati</taxon>
        <taxon>Pseudomonadota</taxon>
        <taxon>Gammaproteobacteria</taxon>
        <taxon>Pseudomonadales</taxon>
        <taxon>Pseudomonadaceae</taxon>
        <taxon>Pseudomonas</taxon>
    </lineage>
</organism>
<proteinExistence type="predicted"/>
<sequence length="150" mass="16442">MLTLSAYLGLFISALGAATLLPLQSESVLVALLLSAAYSPWALLAVASVGNILGSLLNWLLGRYLEHFRHRSWFPISDARLLQAQRGYARYGRWSLLLSWVPVIGDPLTLVAGMMRERLWVFLLIVSLAKTARYAVLIGLTLGGTTFVAP</sequence>
<dbReference type="PANTHER" id="PTHR42709:SF4">
    <property type="entry name" value="INNER MEMBRANE PROTEIN YQAA"/>
    <property type="match status" value="1"/>
</dbReference>
<dbReference type="PANTHER" id="PTHR42709">
    <property type="entry name" value="ALKALINE PHOSPHATASE LIKE PROTEIN"/>
    <property type="match status" value="1"/>
</dbReference>
<dbReference type="RefSeq" id="WP_136663247.1">
    <property type="nucleotide sequence ID" value="NZ_CP180477.1"/>
</dbReference>
<evidence type="ECO:0000313" key="3">
    <source>
        <dbReference type="EMBL" id="TIH09946.1"/>
    </source>
</evidence>
<evidence type="ECO:0000259" key="2">
    <source>
        <dbReference type="Pfam" id="PF09335"/>
    </source>
</evidence>
<dbReference type="InterPro" id="IPR032816">
    <property type="entry name" value="VTT_dom"/>
</dbReference>
<keyword evidence="1" id="KW-1133">Transmembrane helix</keyword>
<protein>
    <submittedName>
        <fullName evidence="3">DedA family protein</fullName>
    </submittedName>
</protein>
<keyword evidence="4" id="KW-1185">Reference proteome</keyword>
<feature type="domain" description="VTT" evidence="2">
    <location>
        <begin position="28"/>
        <end position="138"/>
    </location>
</feature>
<gene>
    <name evidence="3" type="ORF">D8779_04435</name>
</gene>
<comment type="caution">
    <text evidence="3">The sequence shown here is derived from an EMBL/GenBank/DDBJ whole genome shotgun (WGS) entry which is preliminary data.</text>
</comment>
<dbReference type="GO" id="GO:0005886">
    <property type="term" value="C:plasma membrane"/>
    <property type="evidence" value="ECO:0007669"/>
    <property type="project" value="UniProtKB-ARBA"/>
</dbReference>
<evidence type="ECO:0000256" key="1">
    <source>
        <dbReference type="SAM" id="Phobius"/>
    </source>
</evidence>
<name>A0A4T2A4F0_9PSED</name>
<accession>A0A4T2A4F0</accession>
<dbReference type="EMBL" id="RFLV01000001">
    <property type="protein sequence ID" value="TIH09946.1"/>
    <property type="molecule type" value="Genomic_DNA"/>
</dbReference>
<keyword evidence="1" id="KW-0472">Membrane</keyword>
<dbReference type="Pfam" id="PF09335">
    <property type="entry name" value="VTT_dom"/>
    <property type="match status" value="1"/>
</dbReference>
<evidence type="ECO:0000313" key="4">
    <source>
        <dbReference type="Proteomes" id="UP000307541"/>
    </source>
</evidence>
<keyword evidence="1" id="KW-0812">Transmembrane</keyword>
<dbReference type="InterPro" id="IPR051311">
    <property type="entry name" value="DedA_domain"/>
</dbReference>
<dbReference type="AlphaFoldDB" id="A0A4T2A4F0"/>
<feature type="transmembrane region" description="Helical" evidence="1">
    <location>
        <begin position="41"/>
        <end position="61"/>
    </location>
</feature>
<feature type="transmembrane region" description="Helical" evidence="1">
    <location>
        <begin position="119"/>
        <end position="142"/>
    </location>
</feature>